<keyword evidence="3" id="KW-1185">Reference proteome</keyword>
<sequence>MNDDRRQAIRTPTDLHAVVVSNDGLDRVPARLVDQSIGGVRIRLESDVRIGSGGYLLFGNRMEPFRVVWQASQSLGLAFTG</sequence>
<name>A0A6M1SDW0_9HYPH</name>
<reference evidence="2 3" key="1">
    <citation type="submission" date="2020-02" db="EMBL/GenBank/DDBJ databases">
        <authorList>
            <person name="Khan S.A."/>
            <person name="Jeon C.O."/>
            <person name="Chun B.H."/>
        </authorList>
    </citation>
    <scope>NUCLEOTIDE SEQUENCE [LARGE SCALE GENOMIC DNA]</scope>
    <source>
        <strain evidence="2 3">H239</strain>
    </source>
</reference>
<dbReference type="AlphaFoldDB" id="A0A6M1SDW0"/>
<comment type="caution">
    <text evidence="2">The sequence shown here is derived from an EMBL/GenBank/DDBJ whole genome shotgun (WGS) entry which is preliminary data.</text>
</comment>
<protein>
    <submittedName>
        <fullName evidence="2">PilZ domain-containing protein</fullName>
    </submittedName>
</protein>
<evidence type="ECO:0000259" key="1">
    <source>
        <dbReference type="Pfam" id="PF07238"/>
    </source>
</evidence>
<reference evidence="2 3" key="2">
    <citation type="submission" date="2020-03" db="EMBL/GenBank/DDBJ databases">
        <title>Devosia chinhatensis sp. nov., isolated from a hexachlorocyclohexane (HCH) dump site in India.</title>
        <authorList>
            <person name="Kumar M."/>
            <person name="Lal R."/>
        </authorList>
    </citation>
    <scope>NUCLEOTIDE SEQUENCE [LARGE SCALE GENOMIC DNA]</scope>
    <source>
        <strain evidence="2 3">H239</strain>
    </source>
</reference>
<dbReference type="Pfam" id="PF07238">
    <property type="entry name" value="PilZ"/>
    <property type="match status" value="1"/>
</dbReference>
<organism evidence="2 3">
    <name type="scientific">Devosia aurantiaca</name>
    <dbReference type="NCBI Taxonomy" id="2714858"/>
    <lineage>
        <taxon>Bacteria</taxon>
        <taxon>Pseudomonadati</taxon>
        <taxon>Pseudomonadota</taxon>
        <taxon>Alphaproteobacteria</taxon>
        <taxon>Hyphomicrobiales</taxon>
        <taxon>Devosiaceae</taxon>
        <taxon>Devosia</taxon>
    </lineage>
</organism>
<dbReference type="RefSeq" id="WP_164534049.1">
    <property type="nucleotide sequence ID" value="NZ_JAALFG010000002.1"/>
</dbReference>
<accession>A0A6M1SDW0</accession>
<gene>
    <name evidence="2" type="ORF">G5575_09075</name>
</gene>
<feature type="domain" description="PilZ" evidence="1">
    <location>
        <begin position="4"/>
        <end position="80"/>
    </location>
</feature>
<evidence type="ECO:0000313" key="3">
    <source>
        <dbReference type="Proteomes" id="UP000474802"/>
    </source>
</evidence>
<dbReference type="Proteomes" id="UP000474802">
    <property type="component" value="Unassembled WGS sequence"/>
</dbReference>
<proteinExistence type="predicted"/>
<evidence type="ECO:0000313" key="2">
    <source>
        <dbReference type="EMBL" id="NGP17797.1"/>
    </source>
</evidence>
<dbReference type="SUPFAM" id="SSF141371">
    <property type="entry name" value="PilZ domain-like"/>
    <property type="match status" value="1"/>
</dbReference>
<dbReference type="InterPro" id="IPR009875">
    <property type="entry name" value="PilZ_domain"/>
</dbReference>
<dbReference type="GO" id="GO:0035438">
    <property type="term" value="F:cyclic-di-GMP binding"/>
    <property type="evidence" value="ECO:0007669"/>
    <property type="project" value="InterPro"/>
</dbReference>
<dbReference type="Gene3D" id="2.40.10.220">
    <property type="entry name" value="predicted glycosyltransferase like domains"/>
    <property type="match status" value="1"/>
</dbReference>
<dbReference type="EMBL" id="JAALFG010000002">
    <property type="protein sequence ID" value="NGP17797.1"/>
    <property type="molecule type" value="Genomic_DNA"/>
</dbReference>